<organism evidence="6 7">
    <name type="scientific">Sphaerobolus stellatus (strain SS14)</name>
    <dbReference type="NCBI Taxonomy" id="990650"/>
    <lineage>
        <taxon>Eukaryota</taxon>
        <taxon>Fungi</taxon>
        <taxon>Dikarya</taxon>
        <taxon>Basidiomycota</taxon>
        <taxon>Agaricomycotina</taxon>
        <taxon>Agaricomycetes</taxon>
        <taxon>Phallomycetidae</taxon>
        <taxon>Geastrales</taxon>
        <taxon>Sphaerobolaceae</taxon>
        <taxon>Sphaerobolus</taxon>
    </lineage>
</organism>
<gene>
    <name evidence="6" type="ORF">M422DRAFT_32962</name>
</gene>
<protein>
    <recommendedName>
        <fullName evidence="5">Alpha/beta hydrolase fold-3 domain-containing protein</fullName>
    </recommendedName>
</protein>
<dbReference type="PROSITE" id="PS01174">
    <property type="entry name" value="LIPASE_GDXG_SER"/>
    <property type="match status" value="1"/>
</dbReference>
<dbReference type="InterPro" id="IPR013094">
    <property type="entry name" value="AB_hydrolase_3"/>
</dbReference>
<dbReference type="HOGENOM" id="CLU_019364_1_0_1"/>
<evidence type="ECO:0000313" key="7">
    <source>
        <dbReference type="Proteomes" id="UP000054279"/>
    </source>
</evidence>
<dbReference type="PANTHER" id="PTHR48081">
    <property type="entry name" value="AB HYDROLASE SUPERFAMILY PROTEIN C4A8.06C"/>
    <property type="match status" value="1"/>
</dbReference>
<dbReference type="InterPro" id="IPR033140">
    <property type="entry name" value="Lipase_GDXG_put_SER_AS"/>
</dbReference>
<feature type="domain" description="Alpha/beta hydrolase fold-3" evidence="5">
    <location>
        <begin position="142"/>
        <end position="381"/>
    </location>
</feature>
<dbReference type="Pfam" id="PF07859">
    <property type="entry name" value="Abhydrolase_3"/>
    <property type="match status" value="1"/>
</dbReference>
<proteinExistence type="inferred from homology"/>
<dbReference type="Proteomes" id="UP000054279">
    <property type="component" value="Unassembled WGS sequence"/>
</dbReference>
<keyword evidence="4" id="KW-1133">Transmembrane helix</keyword>
<dbReference type="OrthoDB" id="2152029at2759"/>
<dbReference type="GO" id="GO:0016787">
    <property type="term" value="F:hydrolase activity"/>
    <property type="evidence" value="ECO:0007669"/>
    <property type="project" value="UniProtKB-KW"/>
</dbReference>
<evidence type="ECO:0000256" key="3">
    <source>
        <dbReference type="PROSITE-ProRule" id="PRU10038"/>
    </source>
</evidence>
<reference evidence="6 7" key="1">
    <citation type="submission" date="2014-06" db="EMBL/GenBank/DDBJ databases">
        <title>Evolutionary Origins and Diversification of the Mycorrhizal Mutualists.</title>
        <authorList>
            <consortium name="DOE Joint Genome Institute"/>
            <consortium name="Mycorrhizal Genomics Consortium"/>
            <person name="Kohler A."/>
            <person name="Kuo A."/>
            <person name="Nagy L.G."/>
            <person name="Floudas D."/>
            <person name="Copeland A."/>
            <person name="Barry K.W."/>
            <person name="Cichocki N."/>
            <person name="Veneault-Fourrey C."/>
            <person name="LaButti K."/>
            <person name="Lindquist E.A."/>
            <person name="Lipzen A."/>
            <person name="Lundell T."/>
            <person name="Morin E."/>
            <person name="Murat C."/>
            <person name="Riley R."/>
            <person name="Ohm R."/>
            <person name="Sun H."/>
            <person name="Tunlid A."/>
            <person name="Henrissat B."/>
            <person name="Grigoriev I.V."/>
            <person name="Hibbett D.S."/>
            <person name="Martin F."/>
        </authorList>
    </citation>
    <scope>NUCLEOTIDE SEQUENCE [LARGE SCALE GENOMIC DNA]</scope>
    <source>
        <strain evidence="6 7">SS14</strain>
    </source>
</reference>
<dbReference type="InterPro" id="IPR029058">
    <property type="entry name" value="AB_hydrolase_fold"/>
</dbReference>
<evidence type="ECO:0000313" key="6">
    <source>
        <dbReference type="EMBL" id="KIJ38888.1"/>
    </source>
</evidence>
<feature type="active site" evidence="3">
    <location>
        <position position="226"/>
    </location>
</feature>
<evidence type="ECO:0000256" key="1">
    <source>
        <dbReference type="ARBA" id="ARBA00010515"/>
    </source>
</evidence>
<sequence>MAPLLHRQPWKGLFLLLWAIQLVFKIPFWAIKSLPRSRRPRPSWSISRCVRLYTLRSTMEFPVKLGLVLKRDLTVEVANSTLKNSKFVWIPGLREDFIQGELKEYADKAGVKPSRVPGYWQYKVGTLTESVEPPKDGEKVVYHAHGGALYLGSAHPKDATARIPRGILKHSKRVQRTFAVDYRLCASEPFVPEHPFPSAILDFIAGYRYLLDLGFTPENIIFAGDSAGGNLCLAAARYIIRTPQAGIPVPGGLLLFSPWGDLATTHTDEDSSVIKNMHSDMFIAKRPAGRKGFAGYAVRSYLGKAFEWKDAETNPYLSPSSKHVEGLEGMFKDFPKTYILAGEAERILDDSKILAERMSADNTEYEWIKLDIAEDEIHDFVAFPWCEPARTQALTRICAWIDVL</sequence>
<dbReference type="InterPro" id="IPR050300">
    <property type="entry name" value="GDXG_lipolytic_enzyme"/>
</dbReference>
<dbReference type="EMBL" id="KN837156">
    <property type="protein sequence ID" value="KIJ38888.1"/>
    <property type="molecule type" value="Genomic_DNA"/>
</dbReference>
<comment type="similarity">
    <text evidence="1">Belongs to the 'GDXG' lipolytic enzyme family.</text>
</comment>
<evidence type="ECO:0000256" key="2">
    <source>
        <dbReference type="ARBA" id="ARBA00022801"/>
    </source>
</evidence>
<dbReference type="Gene3D" id="3.40.50.1820">
    <property type="entry name" value="alpha/beta hydrolase"/>
    <property type="match status" value="1"/>
</dbReference>
<name>A0A0C9U7F6_SPHS4</name>
<keyword evidence="4" id="KW-0812">Transmembrane</keyword>
<evidence type="ECO:0000259" key="5">
    <source>
        <dbReference type="Pfam" id="PF07859"/>
    </source>
</evidence>
<dbReference type="AlphaFoldDB" id="A0A0C9U7F6"/>
<accession>A0A0C9U7F6</accession>
<feature type="transmembrane region" description="Helical" evidence="4">
    <location>
        <begin position="12"/>
        <end position="31"/>
    </location>
</feature>
<dbReference type="PANTHER" id="PTHR48081:SF8">
    <property type="entry name" value="ALPHA_BETA HYDROLASE FOLD-3 DOMAIN-CONTAINING PROTEIN-RELATED"/>
    <property type="match status" value="1"/>
</dbReference>
<keyword evidence="7" id="KW-1185">Reference proteome</keyword>
<evidence type="ECO:0000256" key="4">
    <source>
        <dbReference type="SAM" id="Phobius"/>
    </source>
</evidence>
<keyword evidence="2" id="KW-0378">Hydrolase</keyword>
<keyword evidence="4" id="KW-0472">Membrane</keyword>
<dbReference type="SUPFAM" id="SSF53474">
    <property type="entry name" value="alpha/beta-Hydrolases"/>
    <property type="match status" value="1"/>
</dbReference>